<comment type="caution">
    <text evidence="1">The sequence shown here is derived from an EMBL/GenBank/DDBJ whole genome shotgun (WGS) entry which is preliminary data.</text>
</comment>
<evidence type="ECO:0000313" key="1">
    <source>
        <dbReference type="EMBL" id="CAI9571472.1"/>
    </source>
</evidence>
<sequence length="65" mass="7080">RKGLPIVQVKFHSAQICAESLRAKQMCRHLDIGARLPLMLAPKGLFKLAAVVVPLPYGLFPACVP</sequence>
<dbReference type="Proteomes" id="UP001162483">
    <property type="component" value="Unassembled WGS sequence"/>
</dbReference>
<feature type="non-terminal residue" evidence="1">
    <location>
        <position position="1"/>
    </location>
</feature>
<protein>
    <submittedName>
        <fullName evidence="1">Uncharacterized protein</fullName>
    </submittedName>
</protein>
<gene>
    <name evidence="1" type="ORF">SPARVUS_LOCUS7252140</name>
</gene>
<reference evidence="1" key="1">
    <citation type="submission" date="2023-05" db="EMBL/GenBank/DDBJ databases">
        <authorList>
            <person name="Stuckert A."/>
        </authorList>
    </citation>
    <scope>NUCLEOTIDE SEQUENCE</scope>
</reference>
<accession>A0ABN9DJY4</accession>
<name>A0ABN9DJY4_9NEOB</name>
<dbReference type="EMBL" id="CATNWA010014406">
    <property type="protein sequence ID" value="CAI9571472.1"/>
    <property type="molecule type" value="Genomic_DNA"/>
</dbReference>
<keyword evidence="2" id="KW-1185">Reference proteome</keyword>
<organism evidence="1 2">
    <name type="scientific">Staurois parvus</name>
    <dbReference type="NCBI Taxonomy" id="386267"/>
    <lineage>
        <taxon>Eukaryota</taxon>
        <taxon>Metazoa</taxon>
        <taxon>Chordata</taxon>
        <taxon>Craniata</taxon>
        <taxon>Vertebrata</taxon>
        <taxon>Euteleostomi</taxon>
        <taxon>Amphibia</taxon>
        <taxon>Batrachia</taxon>
        <taxon>Anura</taxon>
        <taxon>Neobatrachia</taxon>
        <taxon>Ranoidea</taxon>
        <taxon>Ranidae</taxon>
        <taxon>Staurois</taxon>
    </lineage>
</organism>
<proteinExistence type="predicted"/>
<evidence type="ECO:0000313" key="2">
    <source>
        <dbReference type="Proteomes" id="UP001162483"/>
    </source>
</evidence>